<comment type="similarity">
    <text evidence="1 7">Belongs to the cytochrome P450 family.</text>
</comment>
<reference evidence="8 9" key="1">
    <citation type="submission" date="2019-06" db="EMBL/GenBank/DDBJ databases">
        <title>Whole genome shotgun sequence of Pseudonocardia hydrocarbonoxydans NBRC 14498.</title>
        <authorList>
            <person name="Hosoyama A."/>
            <person name="Uohara A."/>
            <person name="Ohji S."/>
            <person name="Ichikawa N."/>
        </authorList>
    </citation>
    <scope>NUCLEOTIDE SEQUENCE [LARGE SCALE GENOMIC DNA]</scope>
    <source>
        <strain evidence="8 9">NBRC 14498</strain>
    </source>
</reference>
<dbReference type="InterPro" id="IPR001128">
    <property type="entry name" value="Cyt_P450"/>
</dbReference>
<proteinExistence type="inferred from homology"/>
<evidence type="ECO:0000256" key="6">
    <source>
        <dbReference type="ARBA" id="ARBA00023033"/>
    </source>
</evidence>
<dbReference type="FunFam" id="1.10.630.10:FF:000018">
    <property type="entry name" value="Cytochrome P450 monooxygenase"/>
    <property type="match status" value="1"/>
</dbReference>
<dbReference type="EMBL" id="BJNG01000026">
    <property type="protein sequence ID" value="GEC21046.1"/>
    <property type="molecule type" value="Genomic_DNA"/>
</dbReference>
<comment type="caution">
    <text evidence="8">The sequence shown here is derived from an EMBL/GenBank/DDBJ whole genome shotgun (WGS) entry which is preliminary data.</text>
</comment>
<evidence type="ECO:0000256" key="4">
    <source>
        <dbReference type="ARBA" id="ARBA00023002"/>
    </source>
</evidence>
<evidence type="ECO:0000313" key="8">
    <source>
        <dbReference type="EMBL" id="GEC21046.1"/>
    </source>
</evidence>
<dbReference type="Pfam" id="PF00067">
    <property type="entry name" value="p450"/>
    <property type="match status" value="1"/>
</dbReference>
<dbReference type="GO" id="GO:0005506">
    <property type="term" value="F:iron ion binding"/>
    <property type="evidence" value="ECO:0007669"/>
    <property type="project" value="InterPro"/>
</dbReference>
<organism evidence="8 9">
    <name type="scientific">Pseudonocardia hydrocarbonoxydans</name>
    <dbReference type="NCBI Taxonomy" id="76726"/>
    <lineage>
        <taxon>Bacteria</taxon>
        <taxon>Bacillati</taxon>
        <taxon>Actinomycetota</taxon>
        <taxon>Actinomycetes</taxon>
        <taxon>Pseudonocardiales</taxon>
        <taxon>Pseudonocardiaceae</taxon>
        <taxon>Pseudonocardia</taxon>
    </lineage>
</organism>
<dbReference type="PRINTS" id="PR00359">
    <property type="entry name" value="BP450"/>
</dbReference>
<dbReference type="AlphaFoldDB" id="A0A4Y3WUL0"/>
<evidence type="ECO:0000256" key="1">
    <source>
        <dbReference type="ARBA" id="ARBA00010617"/>
    </source>
</evidence>
<protein>
    <submittedName>
        <fullName evidence="8">Cytochrome P450</fullName>
    </submittedName>
</protein>
<dbReference type="OrthoDB" id="5500002at2"/>
<keyword evidence="9" id="KW-1185">Reference proteome</keyword>
<name>A0A4Y3WUL0_9PSEU</name>
<dbReference type="RefSeq" id="WP_141279661.1">
    <property type="nucleotide sequence ID" value="NZ_BAAARZ010000007.1"/>
</dbReference>
<dbReference type="GO" id="GO:0020037">
    <property type="term" value="F:heme binding"/>
    <property type="evidence" value="ECO:0007669"/>
    <property type="project" value="InterPro"/>
</dbReference>
<sequence>MTTPPPEATLVVDGPEFLADPHTHYDRMRRETPIRVGRISVLPGQDIHFLARYADCVALTTDTRFRRALPDGAPQPLPEALRLLAVDSMILKDDPEHRRLRRLVSRPFTPQAVGRLAERVQEVTGALLDGFLPGRPVDLQQAYALPIPVTVISEMVGLAPDERTTFHEGMRLLVGGLATLGMDEAVRRMEELTGFVRGLVARRRRAPGEDIMSGLVQASDDGEALTDDEVVAMVFLLVAAGYETTYNLIGNGVVALLGHPDQLARLHRDPELIDGAVEEILRWTGTIGGTKPTYAHEDVDWHGVRIPRGAMMMPLLASANRDPAVFDRPDEFDITRSPNPHIAFSKGAHFCLGASLARMEARIAIGNLVARFPGLRLAVDPAALRTLPSPLMLRLDGLPVVPG</sequence>
<accession>A0A4Y3WUL0</accession>
<dbReference type="Proteomes" id="UP000320338">
    <property type="component" value="Unassembled WGS sequence"/>
</dbReference>
<dbReference type="InterPro" id="IPR017972">
    <property type="entry name" value="Cyt_P450_CS"/>
</dbReference>
<evidence type="ECO:0000313" key="9">
    <source>
        <dbReference type="Proteomes" id="UP000320338"/>
    </source>
</evidence>
<evidence type="ECO:0000256" key="5">
    <source>
        <dbReference type="ARBA" id="ARBA00023004"/>
    </source>
</evidence>
<dbReference type="PANTHER" id="PTHR46696:SF1">
    <property type="entry name" value="CYTOCHROME P450 YJIB-RELATED"/>
    <property type="match status" value="1"/>
</dbReference>
<evidence type="ECO:0000256" key="2">
    <source>
        <dbReference type="ARBA" id="ARBA00022617"/>
    </source>
</evidence>
<gene>
    <name evidence="8" type="ORF">PHY01_33290</name>
</gene>
<keyword evidence="4 7" id="KW-0560">Oxidoreductase</keyword>
<keyword evidence="2 7" id="KW-0349">Heme</keyword>
<dbReference type="InterPro" id="IPR036396">
    <property type="entry name" value="Cyt_P450_sf"/>
</dbReference>
<dbReference type="InterPro" id="IPR002397">
    <property type="entry name" value="Cyt_P450_B"/>
</dbReference>
<dbReference type="CDD" id="cd11029">
    <property type="entry name" value="CYP107-like"/>
    <property type="match status" value="1"/>
</dbReference>
<keyword evidence="6 7" id="KW-0503">Monooxygenase</keyword>
<dbReference type="PROSITE" id="PS00086">
    <property type="entry name" value="CYTOCHROME_P450"/>
    <property type="match status" value="1"/>
</dbReference>
<evidence type="ECO:0000256" key="7">
    <source>
        <dbReference type="RuleBase" id="RU000461"/>
    </source>
</evidence>
<dbReference type="SUPFAM" id="SSF48264">
    <property type="entry name" value="Cytochrome P450"/>
    <property type="match status" value="1"/>
</dbReference>
<evidence type="ECO:0000256" key="3">
    <source>
        <dbReference type="ARBA" id="ARBA00022723"/>
    </source>
</evidence>
<dbReference type="GO" id="GO:0016705">
    <property type="term" value="F:oxidoreductase activity, acting on paired donors, with incorporation or reduction of molecular oxygen"/>
    <property type="evidence" value="ECO:0007669"/>
    <property type="project" value="InterPro"/>
</dbReference>
<dbReference type="Gene3D" id="1.10.630.10">
    <property type="entry name" value="Cytochrome P450"/>
    <property type="match status" value="1"/>
</dbReference>
<keyword evidence="3 7" id="KW-0479">Metal-binding</keyword>
<keyword evidence="5 7" id="KW-0408">Iron</keyword>
<dbReference type="PANTHER" id="PTHR46696">
    <property type="entry name" value="P450, PUTATIVE (EUROFUNG)-RELATED"/>
    <property type="match status" value="1"/>
</dbReference>
<dbReference type="GO" id="GO:0004497">
    <property type="term" value="F:monooxygenase activity"/>
    <property type="evidence" value="ECO:0007669"/>
    <property type="project" value="UniProtKB-KW"/>
</dbReference>